<dbReference type="RefSeq" id="WP_156230295.1">
    <property type="nucleotide sequence ID" value="NZ_CP046455.1"/>
</dbReference>
<dbReference type="InterPro" id="IPR013762">
    <property type="entry name" value="Integrase-like_cat_sf"/>
</dbReference>
<dbReference type="EMBL" id="CP046455">
    <property type="protein sequence ID" value="QGU06714.1"/>
    <property type="molecule type" value="Genomic_DNA"/>
</dbReference>
<evidence type="ECO:0008006" key="4">
    <source>
        <dbReference type="Google" id="ProtNLM"/>
    </source>
</evidence>
<dbReference type="GO" id="GO:0015074">
    <property type="term" value="P:DNA integration"/>
    <property type="evidence" value="ECO:0007669"/>
    <property type="project" value="InterPro"/>
</dbReference>
<organism evidence="2 3">
    <name type="scientific">Corynebacterium occultum</name>
    <dbReference type="NCBI Taxonomy" id="2675219"/>
    <lineage>
        <taxon>Bacteria</taxon>
        <taxon>Bacillati</taxon>
        <taxon>Actinomycetota</taxon>
        <taxon>Actinomycetes</taxon>
        <taxon>Mycobacteriales</taxon>
        <taxon>Corynebacteriaceae</taxon>
        <taxon>Corynebacterium</taxon>
    </lineage>
</organism>
<gene>
    <name evidence="2" type="ORF">COCCU_03825</name>
</gene>
<dbReference type="GO" id="GO:0006310">
    <property type="term" value="P:DNA recombination"/>
    <property type="evidence" value="ECO:0007669"/>
    <property type="project" value="UniProtKB-KW"/>
</dbReference>
<dbReference type="SUPFAM" id="SSF56349">
    <property type="entry name" value="DNA breaking-rejoining enzymes"/>
    <property type="match status" value="1"/>
</dbReference>
<proteinExistence type="predicted"/>
<dbReference type="InterPro" id="IPR011010">
    <property type="entry name" value="DNA_brk_join_enz"/>
</dbReference>
<dbReference type="KEGG" id="cok:COCCU_03825"/>
<sequence>MEASGTWASLLGGADEEVEALLVVEDRAGHTEARITPHYDRNWIITTLAEAGMTPVAIGQILGQRDLKTITEVYMRATQAKTTSILAEVGKTLDKSAKDELKAKRREKDHQRKTS</sequence>
<protein>
    <recommendedName>
        <fullName evidence="4">Tyr recombinase domain-containing protein</fullName>
    </recommendedName>
</protein>
<dbReference type="GO" id="GO:0003677">
    <property type="term" value="F:DNA binding"/>
    <property type="evidence" value="ECO:0007669"/>
    <property type="project" value="InterPro"/>
</dbReference>
<accession>A0A6B8VZG4</accession>
<dbReference type="Gene3D" id="1.10.443.10">
    <property type="entry name" value="Intergrase catalytic core"/>
    <property type="match status" value="1"/>
</dbReference>
<evidence type="ECO:0000313" key="3">
    <source>
        <dbReference type="Proteomes" id="UP000424462"/>
    </source>
</evidence>
<evidence type="ECO:0000313" key="2">
    <source>
        <dbReference type="EMBL" id="QGU06714.1"/>
    </source>
</evidence>
<keyword evidence="1" id="KW-0233">DNA recombination</keyword>
<evidence type="ECO:0000256" key="1">
    <source>
        <dbReference type="ARBA" id="ARBA00023172"/>
    </source>
</evidence>
<name>A0A6B8VZG4_9CORY</name>
<keyword evidence="3" id="KW-1185">Reference proteome</keyword>
<dbReference type="Proteomes" id="UP000424462">
    <property type="component" value="Chromosome"/>
</dbReference>
<dbReference type="AlphaFoldDB" id="A0A6B8VZG4"/>
<reference evidence="2 3" key="1">
    <citation type="submission" date="2019-11" db="EMBL/GenBank/DDBJ databases">
        <title>Complete genome sequence of Corynebacterium kalinowskii 1959, a novel Corynebacterium species isolated from soil of a small paddock in Vilsendorf, Germany.</title>
        <authorList>
            <person name="Schaffert L."/>
            <person name="Ruwe M."/>
            <person name="Milse J."/>
            <person name="Hanuschka K."/>
            <person name="Ortseifen V."/>
            <person name="Droste J."/>
            <person name="Brandt D."/>
            <person name="Schlueter L."/>
            <person name="Kutter Y."/>
            <person name="Vinke S."/>
            <person name="Viehoefer P."/>
            <person name="Jacob L."/>
            <person name="Luebke N.-C."/>
            <person name="Schulte-Berndt E."/>
            <person name="Hain C."/>
            <person name="Linder M."/>
            <person name="Schmidt P."/>
            <person name="Wollenschlaeger L."/>
            <person name="Luttermann T."/>
            <person name="Thieme E."/>
            <person name="Hassa J."/>
            <person name="Haak M."/>
            <person name="Wittchen M."/>
            <person name="Mentz A."/>
            <person name="Persicke M."/>
            <person name="Busche T."/>
            <person name="Ruckert C."/>
        </authorList>
    </citation>
    <scope>NUCLEOTIDE SEQUENCE [LARGE SCALE GENOMIC DNA]</scope>
    <source>
        <strain evidence="2 3">2039</strain>
    </source>
</reference>